<comment type="cofactor">
    <cofactor evidence="1 12">
        <name>pyridoxal 5'-phosphate</name>
        <dbReference type="ChEBI" id="CHEBI:597326"/>
    </cofactor>
</comment>
<comment type="pathway">
    <text evidence="3">Amino-acid biosynthesis; L-threonine biosynthesis; L-threonine from L-aspartate: step 5/5.</text>
</comment>
<feature type="domain" description="Tryptophan synthase beta chain-like PALP" evidence="13">
    <location>
        <begin position="103"/>
        <end position="422"/>
    </location>
</feature>
<comment type="catalytic activity">
    <reaction evidence="10">
        <text>O-phospho-L-homoserine + H2O = L-threonine + phosphate</text>
        <dbReference type="Rhea" id="RHEA:10840"/>
        <dbReference type="ChEBI" id="CHEBI:15377"/>
        <dbReference type="ChEBI" id="CHEBI:43474"/>
        <dbReference type="ChEBI" id="CHEBI:57590"/>
        <dbReference type="ChEBI" id="CHEBI:57926"/>
        <dbReference type="EC" id="4.2.3.1"/>
    </reaction>
</comment>
<keyword evidence="15" id="KW-0456">Lyase</keyword>
<keyword evidence="16" id="KW-1185">Reference proteome</keyword>
<evidence type="ECO:0000256" key="5">
    <source>
        <dbReference type="ARBA" id="ARBA00013028"/>
    </source>
</evidence>
<keyword evidence="7" id="KW-0028">Amino-acid biosynthesis</keyword>
<dbReference type="EMBL" id="RCHT01000004">
    <property type="protein sequence ID" value="RLL13200.1"/>
    <property type="molecule type" value="Genomic_DNA"/>
</dbReference>
<dbReference type="GO" id="GO:0030170">
    <property type="term" value="F:pyridoxal phosphate binding"/>
    <property type="evidence" value="ECO:0007669"/>
    <property type="project" value="InterPro"/>
</dbReference>
<evidence type="ECO:0000256" key="2">
    <source>
        <dbReference type="ARBA" id="ARBA00003648"/>
    </source>
</evidence>
<dbReference type="AlphaFoldDB" id="A0A498CSW7"/>
<keyword evidence="8" id="KW-0791">Threonine biosynthesis</keyword>
<dbReference type="InterPro" id="IPR029144">
    <property type="entry name" value="Thr_synth_N"/>
</dbReference>
<feature type="modified residue" description="N6-(pyridoxal phosphate)lysine" evidence="12">
    <location>
        <position position="113"/>
    </location>
</feature>
<dbReference type="PANTHER" id="PTHR43515:SF1">
    <property type="entry name" value="THREONINE SYNTHASE-LIKE 1"/>
    <property type="match status" value="1"/>
</dbReference>
<comment type="similarity">
    <text evidence="4">Belongs to the threonine synthase family.</text>
</comment>
<dbReference type="SUPFAM" id="SSF53686">
    <property type="entry name" value="Tryptophan synthase beta subunit-like PLP-dependent enzymes"/>
    <property type="match status" value="1"/>
</dbReference>
<dbReference type="NCBIfam" id="TIGR00260">
    <property type="entry name" value="thrC"/>
    <property type="match status" value="1"/>
</dbReference>
<dbReference type="GO" id="GO:0004795">
    <property type="term" value="F:threonine synthase activity"/>
    <property type="evidence" value="ECO:0007669"/>
    <property type="project" value="UniProtKB-UniRule"/>
</dbReference>
<evidence type="ECO:0000313" key="15">
    <source>
        <dbReference type="EMBL" id="RLL13200.1"/>
    </source>
</evidence>
<evidence type="ECO:0000256" key="7">
    <source>
        <dbReference type="ARBA" id="ARBA00022605"/>
    </source>
</evidence>
<dbReference type="RefSeq" id="WP_121586332.1">
    <property type="nucleotide sequence ID" value="NZ_RCHT01000004.1"/>
</dbReference>
<evidence type="ECO:0000256" key="11">
    <source>
        <dbReference type="NCBIfam" id="TIGR00260"/>
    </source>
</evidence>
<dbReference type="PROSITE" id="PS00165">
    <property type="entry name" value="DEHYDRATASE_SER_THR"/>
    <property type="match status" value="1"/>
</dbReference>
<dbReference type="Gene3D" id="3.40.50.1100">
    <property type="match status" value="2"/>
</dbReference>
<sequence length="497" mass="53260">MDYISTRDSGHRVSAAQAIVSGLSPDGGLFLPESLPQFSLSEIETMAKTGYAGRAVAVLSRFLTDFSEDELREYVSRAYAPEKFPPKAVAPVVPLDENAHILELFHGPTCAFKDFALQLLPFLLTASLRKTGCDKTVVILVATSGDTGKAALEGFADVPGAKICVFYPDGGTSNIQRLQMTTQAGENVMVFAAEGNFDDAQNGVKRIFTDRAYAEELAGKGYILSSANSINWGRLVPQIAYYFSAYCELLNAGRIKPGDPVNVVVPTGNFGNILAAYFAKHCGLPVGKLVCASNRNNVLTDFITTGTYDRNRGFYVTTSPSMDILISSNLERLLYLLCGRDDKVLRGYMEALAKTGKYTVGPDVLAKLQSEFAAGCADDAATAAAIRDVYRETGYLCDTHTAVAVNVYRDYAAKTGDRTPTVIASTASPFKFANSVLPAAFGRAADGGDFALLAKLAELSGQPAPRALAGLQDKTERFTAKVEPAKMKEAVSGWLGL</sequence>
<dbReference type="GO" id="GO:0005737">
    <property type="term" value="C:cytoplasm"/>
    <property type="evidence" value="ECO:0007669"/>
    <property type="project" value="TreeGrafter"/>
</dbReference>
<dbReference type="CDD" id="cd01560">
    <property type="entry name" value="Thr-synth_2"/>
    <property type="match status" value="1"/>
</dbReference>
<dbReference type="InterPro" id="IPR037158">
    <property type="entry name" value="Thr_synth_N_sf"/>
</dbReference>
<dbReference type="GO" id="GO:0009088">
    <property type="term" value="P:threonine biosynthetic process"/>
    <property type="evidence" value="ECO:0007669"/>
    <property type="project" value="UniProtKB-UniRule"/>
</dbReference>
<evidence type="ECO:0000256" key="3">
    <source>
        <dbReference type="ARBA" id="ARBA00004979"/>
    </source>
</evidence>
<name>A0A498CSW7_9FIRM</name>
<keyword evidence="9 12" id="KW-0663">Pyridoxal phosphate</keyword>
<dbReference type="Proteomes" id="UP000276301">
    <property type="component" value="Unassembled WGS sequence"/>
</dbReference>
<evidence type="ECO:0000256" key="10">
    <source>
        <dbReference type="ARBA" id="ARBA00049144"/>
    </source>
</evidence>
<feature type="domain" description="Threonine synthase N-terminal" evidence="14">
    <location>
        <begin position="3"/>
        <end position="79"/>
    </location>
</feature>
<dbReference type="PANTHER" id="PTHR43515">
    <property type="entry name" value="THREONINE SYNTHASE-LIKE 1"/>
    <property type="match status" value="1"/>
</dbReference>
<dbReference type="InterPro" id="IPR036052">
    <property type="entry name" value="TrpB-like_PALP_sf"/>
</dbReference>
<protein>
    <recommendedName>
        <fullName evidence="6 11">Threonine synthase</fullName>
        <ecNumber evidence="5 11">4.2.3.1</ecNumber>
    </recommendedName>
</protein>
<dbReference type="InterPro" id="IPR000634">
    <property type="entry name" value="Ser/Thr_deHydtase_PyrdxlP-BS"/>
</dbReference>
<evidence type="ECO:0000259" key="14">
    <source>
        <dbReference type="Pfam" id="PF14821"/>
    </source>
</evidence>
<evidence type="ECO:0000313" key="16">
    <source>
        <dbReference type="Proteomes" id="UP000276301"/>
    </source>
</evidence>
<evidence type="ECO:0000256" key="9">
    <source>
        <dbReference type="ARBA" id="ARBA00022898"/>
    </source>
</evidence>
<organism evidence="15 16">
    <name type="scientific">Anaerotruncus massiliensis</name>
    <name type="common">ex Liu et al. 2021</name>
    <dbReference type="NCBI Taxonomy" id="2321404"/>
    <lineage>
        <taxon>Bacteria</taxon>
        <taxon>Bacillati</taxon>
        <taxon>Bacillota</taxon>
        <taxon>Clostridia</taxon>
        <taxon>Eubacteriales</taxon>
        <taxon>Oscillospiraceae</taxon>
        <taxon>Anaerotruncus</taxon>
    </lineage>
</organism>
<dbReference type="UniPathway" id="UPA00050">
    <property type="reaction ID" value="UER00065"/>
</dbReference>
<comment type="caution">
    <text evidence="15">The sequence shown here is derived from an EMBL/GenBank/DDBJ whole genome shotgun (WGS) entry which is preliminary data.</text>
</comment>
<accession>A0A498CSW7</accession>
<dbReference type="EC" id="4.2.3.1" evidence="5 11"/>
<evidence type="ECO:0000256" key="8">
    <source>
        <dbReference type="ARBA" id="ARBA00022697"/>
    </source>
</evidence>
<dbReference type="InterPro" id="IPR001926">
    <property type="entry name" value="TrpB-like_PALP"/>
</dbReference>
<evidence type="ECO:0000256" key="1">
    <source>
        <dbReference type="ARBA" id="ARBA00001933"/>
    </source>
</evidence>
<evidence type="ECO:0000256" key="6">
    <source>
        <dbReference type="ARBA" id="ARBA00018679"/>
    </source>
</evidence>
<evidence type="ECO:0000259" key="13">
    <source>
        <dbReference type="Pfam" id="PF00291"/>
    </source>
</evidence>
<evidence type="ECO:0000256" key="4">
    <source>
        <dbReference type="ARBA" id="ARBA00005517"/>
    </source>
</evidence>
<comment type="function">
    <text evidence="2">Catalyzes the gamma-elimination of phosphate from L-phosphohomoserine and the beta-addition of water to produce L-threonine.</text>
</comment>
<evidence type="ECO:0000256" key="12">
    <source>
        <dbReference type="PIRSR" id="PIRSR604450-51"/>
    </source>
</evidence>
<dbReference type="Gene3D" id="3.90.1380.10">
    <property type="entry name" value="Threonine synthase, N-terminal domain"/>
    <property type="match status" value="1"/>
</dbReference>
<dbReference type="Pfam" id="PF00291">
    <property type="entry name" value="PALP"/>
    <property type="match status" value="1"/>
</dbReference>
<proteinExistence type="inferred from homology"/>
<reference evidence="15 16" key="1">
    <citation type="submission" date="2018-10" db="EMBL/GenBank/DDBJ databases">
        <title>Anaerotruncus faecis sp. nov., isolated from human feces.</title>
        <authorList>
            <person name="Wang Y.-J."/>
        </authorList>
    </citation>
    <scope>NUCLEOTIDE SEQUENCE [LARGE SCALE GENOMIC DNA]</scope>
    <source>
        <strain evidence="15 16">22A2-44</strain>
    </source>
</reference>
<dbReference type="Pfam" id="PF14821">
    <property type="entry name" value="Thr_synth_N"/>
    <property type="match status" value="1"/>
</dbReference>
<gene>
    <name evidence="15" type="ORF">D4A47_04485</name>
</gene>
<dbReference type="InterPro" id="IPR004450">
    <property type="entry name" value="Thr_synthase-like"/>
</dbReference>